<reference evidence="1 2" key="1">
    <citation type="journal article" date="2021" name="Commun. Biol.">
        <title>The genome of Shorea leprosula (Dipterocarpaceae) highlights the ecological relevance of drought in aseasonal tropical rainforests.</title>
        <authorList>
            <person name="Ng K.K.S."/>
            <person name="Kobayashi M.J."/>
            <person name="Fawcett J.A."/>
            <person name="Hatakeyama M."/>
            <person name="Paape T."/>
            <person name="Ng C.H."/>
            <person name="Ang C.C."/>
            <person name="Tnah L.H."/>
            <person name="Lee C.T."/>
            <person name="Nishiyama T."/>
            <person name="Sese J."/>
            <person name="O'Brien M.J."/>
            <person name="Copetti D."/>
            <person name="Mohd Noor M.I."/>
            <person name="Ong R.C."/>
            <person name="Putra M."/>
            <person name="Sireger I.Z."/>
            <person name="Indrioko S."/>
            <person name="Kosugi Y."/>
            <person name="Izuno A."/>
            <person name="Isagi Y."/>
            <person name="Lee S.L."/>
            <person name="Shimizu K.K."/>
        </authorList>
    </citation>
    <scope>NUCLEOTIDE SEQUENCE [LARGE SCALE GENOMIC DNA]</scope>
    <source>
        <strain evidence="1">214</strain>
    </source>
</reference>
<sequence>MPLLLALRPTFLPALYAPRQPSPALLCTNPALCAQIACTLRPDPAIIPLHTRAIIQPYTALARPALLCPPPCHTCAPAAARNLRLLHSTPQSRPSVAPSLQPCPCLTCRKKHHIPDKIGIISDWQSKAFFLFHFYFYFIIWVYI</sequence>
<dbReference type="EMBL" id="BPVZ01000099">
    <property type="protein sequence ID" value="GKV33144.1"/>
    <property type="molecule type" value="Genomic_DNA"/>
</dbReference>
<evidence type="ECO:0000313" key="2">
    <source>
        <dbReference type="Proteomes" id="UP001054252"/>
    </source>
</evidence>
<keyword evidence="2" id="KW-1185">Reference proteome</keyword>
<comment type="caution">
    <text evidence="1">The sequence shown here is derived from an EMBL/GenBank/DDBJ whole genome shotgun (WGS) entry which is preliminary data.</text>
</comment>
<proteinExistence type="predicted"/>
<accession>A0AAV5L876</accession>
<protein>
    <submittedName>
        <fullName evidence="1">Uncharacterized protein</fullName>
    </submittedName>
</protein>
<name>A0AAV5L876_9ROSI</name>
<dbReference type="Proteomes" id="UP001054252">
    <property type="component" value="Unassembled WGS sequence"/>
</dbReference>
<gene>
    <name evidence="1" type="ORF">SLEP1_g41682</name>
</gene>
<dbReference type="AlphaFoldDB" id="A0AAV5L876"/>
<organism evidence="1 2">
    <name type="scientific">Rubroshorea leprosula</name>
    <dbReference type="NCBI Taxonomy" id="152421"/>
    <lineage>
        <taxon>Eukaryota</taxon>
        <taxon>Viridiplantae</taxon>
        <taxon>Streptophyta</taxon>
        <taxon>Embryophyta</taxon>
        <taxon>Tracheophyta</taxon>
        <taxon>Spermatophyta</taxon>
        <taxon>Magnoliopsida</taxon>
        <taxon>eudicotyledons</taxon>
        <taxon>Gunneridae</taxon>
        <taxon>Pentapetalae</taxon>
        <taxon>rosids</taxon>
        <taxon>malvids</taxon>
        <taxon>Malvales</taxon>
        <taxon>Dipterocarpaceae</taxon>
        <taxon>Rubroshorea</taxon>
    </lineage>
</organism>
<evidence type="ECO:0000313" key="1">
    <source>
        <dbReference type="EMBL" id="GKV33144.1"/>
    </source>
</evidence>